<dbReference type="SMART" id="SM00448">
    <property type="entry name" value="REC"/>
    <property type="match status" value="1"/>
</dbReference>
<keyword evidence="1" id="KW-0547">Nucleotide-binding</keyword>
<dbReference type="PANTHER" id="PTHR32071">
    <property type="entry name" value="TRANSCRIPTIONAL REGULATORY PROTEIN"/>
    <property type="match status" value="1"/>
</dbReference>
<dbReference type="InterPro" id="IPR058031">
    <property type="entry name" value="AAA_lid_NorR"/>
</dbReference>
<dbReference type="KEGG" id="gtl:EP073_10580"/>
<proteinExistence type="predicted"/>
<dbReference type="InterPro" id="IPR011006">
    <property type="entry name" value="CheY-like_superfamily"/>
</dbReference>
<dbReference type="CDD" id="cd00156">
    <property type="entry name" value="REC"/>
    <property type="match status" value="1"/>
</dbReference>
<protein>
    <submittedName>
        <fullName evidence="9">Sigma-54-dependent Fis family transcriptional regulator</fullName>
    </submittedName>
</protein>
<dbReference type="GO" id="GO:0003700">
    <property type="term" value="F:DNA-binding transcription factor activity"/>
    <property type="evidence" value="ECO:0007669"/>
    <property type="project" value="InterPro"/>
</dbReference>
<evidence type="ECO:0000259" key="7">
    <source>
        <dbReference type="PROSITE" id="PS50110"/>
    </source>
</evidence>
<dbReference type="PRINTS" id="PR01590">
    <property type="entry name" value="HTHFIS"/>
</dbReference>
<evidence type="ECO:0000256" key="2">
    <source>
        <dbReference type="ARBA" id="ARBA00022840"/>
    </source>
</evidence>
<dbReference type="PROSITE" id="PS50931">
    <property type="entry name" value="HTH_LYSR"/>
    <property type="match status" value="1"/>
</dbReference>
<dbReference type="AlphaFoldDB" id="A0A3R5Z071"/>
<dbReference type="GO" id="GO:0043565">
    <property type="term" value="F:sequence-specific DNA binding"/>
    <property type="evidence" value="ECO:0007669"/>
    <property type="project" value="InterPro"/>
</dbReference>
<dbReference type="OrthoDB" id="9804019at2"/>
<evidence type="ECO:0000256" key="4">
    <source>
        <dbReference type="ARBA" id="ARBA00023163"/>
    </source>
</evidence>
<dbReference type="InterPro" id="IPR002078">
    <property type="entry name" value="Sigma_54_int"/>
</dbReference>
<dbReference type="GO" id="GO:0000160">
    <property type="term" value="P:phosphorelay signal transduction system"/>
    <property type="evidence" value="ECO:0007669"/>
    <property type="project" value="InterPro"/>
</dbReference>
<feature type="domain" description="Sigma-54 factor interaction" evidence="6">
    <location>
        <begin position="150"/>
        <end position="378"/>
    </location>
</feature>
<dbReference type="Pfam" id="PF02954">
    <property type="entry name" value="HTH_8"/>
    <property type="match status" value="1"/>
</dbReference>
<keyword evidence="4" id="KW-0804">Transcription</keyword>
<sequence>MTSILLIDDERDWLVSFRRTLLQYDVTSSEKIRTAQNEDEVFNILKQADTDLVFLDLMLGDISGKDVLHRIKQKYPRLPVIIMTGVNDIHMALDCGKLGAMDYMVKTSLIEELISNIKRIIKIHQLERENNALKDGLFSMDEEFLVFKDFITKSSRIHSVFKYLTALAVSPYPILITGESGVGKGVLAKATAELSRPGRPFVSINVSGLDAHAFSDTLFGHKKGAFTGADSSRMGAIQQADDGTLFLDEIGDLPNALQLKLLYLAQDGEYQQLGSDVAGKSRARLIFATNQNLENKCRAGEFRQDLYYRLNTHFVHIPPLRERPEDIAVLFHHFINQASKEFQRSVPEITQDALNLINAYSFPGNTRQLRAICFDLLARAQNKIQAKDLRNYLTSNEAKTDFNEKQLPKVDEVIDKLISDAMKLAGNNQTKAAAMIGISQSTLSRRLRK</sequence>
<dbReference type="InterPro" id="IPR009057">
    <property type="entry name" value="Homeodomain-like_sf"/>
</dbReference>
<dbReference type="SMART" id="SM00382">
    <property type="entry name" value="AAA"/>
    <property type="match status" value="1"/>
</dbReference>
<evidence type="ECO:0000256" key="1">
    <source>
        <dbReference type="ARBA" id="ARBA00022741"/>
    </source>
</evidence>
<dbReference type="PROSITE" id="PS50045">
    <property type="entry name" value="SIGMA54_INTERACT_4"/>
    <property type="match status" value="1"/>
</dbReference>
<dbReference type="PANTHER" id="PTHR32071:SF13">
    <property type="entry name" value="RESPONSE REGULATOR HSFA"/>
    <property type="match status" value="1"/>
</dbReference>
<dbReference type="SUPFAM" id="SSF46689">
    <property type="entry name" value="Homeodomain-like"/>
    <property type="match status" value="1"/>
</dbReference>
<dbReference type="Gene3D" id="1.10.10.60">
    <property type="entry name" value="Homeodomain-like"/>
    <property type="match status" value="1"/>
</dbReference>
<dbReference type="InterPro" id="IPR027417">
    <property type="entry name" value="P-loop_NTPase"/>
</dbReference>
<dbReference type="GO" id="GO:0005524">
    <property type="term" value="F:ATP binding"/>
    <property type="evidence" value="ECO:0007669"/>
    <property type="project" value="UniProtKB-KW"/>
</dbReference>
<dbReference type="SUPFAM" id="SSF52540">
    <property type="entry name" value="P-loop containing nucleoside triphosphate hydrolases"/>
    <property type="match status" value="1"/>
</dbReference>
<gene>
    <name evidence="9" type="ORF">EP073_10580</name>
</gene>
<accession>A0A3R5Z071</accession>
<dbReference type="Proteomes" id="UP000287502">
    <property type="component" value="Chromosome"/>
</dbReference>
<keyword evidence="5" id="KW-0597">Phosphoprotein</keyword>
<keyword evidence="3" id="KW-0805">Transcription regulation</keyword>
<dbReference type="InterPro" id="IPR001789">
    <property type="entry name" value="Sig_transdc_resp-reg_receiver"/>
</dbReference>
<dbReference type="Pfam" id="PF00158">
    <property type="entry name" value="Sigma54_activat"/>
    <property type="match status" value="1"/>
</dbReference>
<dbReference type="RefSeq" id="WP_128467121.1">
    <property type="nucleotide sequence ID" value="NZ_CP035108.1"/>
</dbReference>
<feature type="domain" description="HTH lysR-type" evidence="8">
    <location>
        <begin position="427"/>
        <end position="449"/>
    </location>
</feature>
<evidence type="ECO:0000256" key="3">
    <source>
        <dbReference type="ARBA" id="ARBA00023015"/>
    </source>
</evidence>
<dbReference type="InterPro" id="IPR003593">
    <property type="entry name" value="AAA+_ATPase"/>
</dbReference>
<evidence type="ECO:0000259" key="6">
    <source>
        <dbReference type="PROSITE" id="PS50045"/>
    </source>
</evidence>
<evidence type="ECO:0000313" key="10">
    <source>
        <dbReference type="Proteomes" id="UP000287502"/>
    </source>
</evidence>
<dbReference type="Gene3D" id="3.40.50.300">
    <property type="entry name" value="P-loop containing nucleotide triphosphate hydrolases"/>
    <property type="match status" value="1"/>
</dbReference>
<keyword evidence="2" id="KW-0067">ATP-binding</keyword>
<dbReference type="SUPFAM" id="SSF52172">
    <property type="entry name" value="CheY-like"/>
    <property type="match status" value="1"/>
</dbReference>
<dbReference type="CDD" id="cd00009">
    <property type="entry name" value="AAA"/>
    <property type="match status" value="1"/>
</dbReference>
<feature type="modified residue" description="4-aspartylphosphate" evidence="5">
    <location>
        <position position="56"/>
    </location>
</feature>
<dbReference type="Gene3D" id="3.40.50.2300">
    <property type="match status" value="1"/>
</dbReference>
<name>A0A3R5Z071_9BACT</name>
<keyword evidence="10" id="KW-1185">Reference proteome</keyword>
<evidence type="ECO:0000256" key="5">
    <source>
        <dbReference type="PROSITE-ProRule" id="PRU00169"/>
    </source>
</evidence>
<feature type="domain" description="Response regulatory" evidence="7">
    <location>
        <begin position="3"/>
        <end position="121"/>
    </location>
</feature>
<dbReference type="InterPro" id="IPR025662">
    <property type="entry name" value="Sigma_54_int_dom_ATP-bd_1"/>
</dbReference>
<dbReference type="Pfam" id="PF25601">
    <property type="entry name" value="AAA_lid_14"/>
    <property type="match status" value="1"/>
</dbReference>
<dbReference type="InterPro" id="IPR002197">
    <property type="entry name" value="HTH_Fis"/>
</dbReference>
<reference evidence="9 10" key="1">
    <citation type="submission" date="2019-01" db="EMBL/GenBank/DDBJ databases">
        <title>Geovibrio thiophilus DSM 11263, complete genome.</title>
        <authorList>
            <person name="Spring S."/>
            <person name="Bunk B."/>
            <person name="Sproer C."/>
        </authorList>
    </citation>
    <scope>NUCLEOTIDE SEQUENCE [LARGE SCALE GENOMIC DNA]</scope>
    <source>
        <strain evidence="9 10">DSM 11263</strain>
    </source>
</reference>
<dbReference type="FunFam" id="3.40.50.300:FF:000006">
    <property type="entry name" value="DNA-binding transcriptional regulator NtrC"/>
    <property type="match status" value="1"/>
</dbReference>
<organism evidence="9 10">
    <name type="scientific">Geovibrio thiophilus</name>
    <dbReference type="NCBI Taxonomy" id="139438"/>
    <lineage>
        <taxon>Bacteria</taxon>
        <taxon>Pseudomonadati</taxon>
        <taxon>Deferribacterota</taxon>
        <taxon>Deferribacteres</taxon>
        <taxon>Deferribacterales</taxon>
        <taxon>Geovibrionaceae</taxon>
        <taxon>Geovibrio</taxon>
    </lineage>
</organism>
<evidence type="ECO:0000259" key="8">
    <source>
        <dbReference type="PROSITE" id="PS50931"/>
    </source>
</evidence>
<dbReference type="EMBL" id="CP035108">
    <property type="protein sequence ID" value="QAR33836.1"/>
    <property type="molecule type" value="Genomic_DNA"/>
</dbReference>
<dbReference type="InterPro" id="IPR000847">
    <property type="entry name" value="LysR_HTH_N"/>
</dbReference>
<dbReference type="Pfam" id="PF00072">
    <property type="entry name" value="Response_reg"/>
    <property type="match status" value="1"/>
</dbReference>
<evidence type="ECO:0000313" key="9">
    <source>
        <dbReference type="EMBL" id="QAR33836.1"/>
    </source>
</evidence>
<dbReference type="Gene3D" id="1.10.8.60">
    <property type="match status" value="1"/>
</dbReference>
<dbReference type="PROSITE" id="PS00675">
    <property type="entry name" value="SIGMA54_INTERACT_1"/>
    <property type="match status" value="1"/>
</dbReference>
<dbReference type="PROSITE" id="PS50110">
    <property type="entry name" value="RESPONSE_REGULATORY"/>
    <property type="match status" value="1"/>
</dbReference>